<evidence type="ECO:0000256" key="4">
    <source>
        <dbReference type="ARBA" id="ARBA00019827"/>
    </source>
</evidence>
<organism evidence="9 10">
    <name type="scientific">Boletus reticuloceps</name>
    <dbReference type="NCBI Taxonomy" id="495285"/>
    <lineage>
        <taxon>Eukaryota</taxon>
        <taxon>Fungi</taxon>
        <taxon>Dikarya</taxon>
        <taxon>Basidiomycota</taxon>
        <taxon>Agaricomycotina</taxon>
        <taxon>Agaricomycetes</taxon>
        <taxon>Agaricomycetidae</taxon>
        <taxon>Boletales</taxon>
        <taxon>Boletineae</taxon>
        <taxon>Boletaceae</taxon>
        <taxon>Boletoideae</taxon>
        <taxon>Boletus</taxon>
    </lineage>
</organism>
<evidence type="ECO:0000256" key="5">
    <source>
        <dbReference type="ARBA" id="ARBA00022552"/>
    </source>
</evidence>
<feature type="region of interest" description="Disordered" evidence="8">
    <location>
        <begin position="185"/>
        <end position="260"/>
    </location>
</feature>
<proteinExistence type="inferred from homology"/>
<evidence type="ECO:0000256" key="8">
    <source>
        <dbReference type="SAM" id="MobiDB-lite"/>
    </source>
</evidence>
<keyword evidence="5" id="KW-0698">rRNA processing</keyword>
<protein>
    <recommendedName>
        <fullName evidence="3">rRNA-processing protein EFG1</fullName>
    </recommendedName>
    <alternativeName>
        <fullName evidence="4">rRNA-processing protein efg1</fullName>
    </alternativeName>
</protein>
<comment type="subcellular location">
    <subcellularLocation>
        <location evidence="1">Nucleus</location>
        <location evidence="1">Nucleolus</location>
    </subcellularLocation>
</comment>
<keyword evidence="7" id="KW-0539">Nucleus</keyword>
<gene>
    <name evidence="9" type="ORF">JVT61DRAFT_703</name>
</gene>
<dbReference type="GO" id="GO:0005730">
    <property type="term" value="C:nucleolus"/>
    <property type="evidence" value="ECO:0007669"/>
    <property type="project" value="UniProtKB-SubCell"/>
</dbReference>
<comment type="similarity">
    <text evidence="2">Belongs to the EFG1 family.</text>
</comment>
<reference evidence="9" key="1">
    <citation type="submission" date="2021-03" db="EMBL/GenBank/DDBJ databases">
        <title>Evolutionary innovations through gain and loss of genes in the ectomycorrhizal Boletales.</title>
        <authorList>
            <person name="Wu G."/>
            <person name="Miyauchi S."/>
            <person name="Morin E."/>
            <person name="Yang Z.-L."/>
            <person name="Xu J."/>
            <person name="Martin F.M."/>
        </authorList>
    </citation>
    <scope>NUCLEOTIDE SEQUENCE</scope>
    <source>
        <strain evidence="9">BR01</strain>
    </source>
</reference>
<feature type="compositionally biased region" description="Acidic residues" evidence="8">
    <location>
        <begin position="232"/>
        <end position="252"/>
    </location>
</feature>
<comment type="caution">
    <text evidence="9">The sequence shown here is derived from an EMBL/GenBank/DDBJ whole genome shotgun (WGS) entry which is preliminary data.</text>
</comment>
<evidence type="ECO:0000313" key="10">
    <source>
        <dbReference type="Proteomes" id="UP000683000"/>
    </source>
</evidence>
<evidence type="ECO:0000256" key="6">
    <source>
        <dbReference type="ARBA" id="ARBA00023054"/>
    </source>
</evidence>
<feature type="region of interest" description="Disordered" evidence="8">
    <location>
        <begin position="1"/>
        <end position="34"/>
    </location>
</feature>
<sequence length="260" mass="29632">MAPVAGPSKERPHKKSRHHPYSSKSPRPIREDALPGVQKLKSVLRQTKRLLANDNLAADVRVETERRLKALEVDLARAEQSRKERHFATRYHKVKFFERQKVVRKIKQIKRSMAASEAKEEQEKFKSALADMRVDLNYVLYFPKTKKYVSLFPPEVRMSGSTAVPVAASLDDNEERSRVREMIRQQMARGELSAEPENELGKPGRENKQSVSSRRGSDVAPSVKARTYTDDVATDDFFGNDDDDEEIDEEDSSQSKASDS</sequence>
<keyword evidence="6" id="KW-0175">Coiled coil</keyword>
<feature type="compositionally biased region" description="Basic and acidic residues" evidence="8">
    <location>
        <begin position="199"/>
        <end position="208"/>
    </location>
</feature>
<dbReference type="Pfam" id="PF10153">
    <property type="entry name" value="Efg1"/>
    <property type="match status" value="1"/>
</dbReference>
<dbReference type="InterPro" id="IPR050786">
    <property type="entry name" value="EFG1_rRNA-proc"/>
</dbReference>
<accession>A0A8I2Z1I6</accession>
<dbReference type="GO" id="GO:0000462">
    <property type="term" value="P:maturation of SSU-rRNA from tricistronic rRNA transcript (SSU-rRNA, 5.8S rRNA, LSU-rRNA)"/>
    <property type="evidence" value="ECO:0007669"/>
    <property type="project" value="TreeGrafter"/>
</dbReference>
<evidence type="ECO:0000256" key="3">
    <source>
        <dbReference type="ARBA" id="ARBA00018689"/>
    </source>
</evidence>
<evidence type="ECO:0000256" key="7">
    <source>
        <dbReference type="ARBA" id="ARBA00023242"/>
    </source>
</evidence>
<evidence type="ECO:0000256" key="1">
    <source>
        <dbReference type="ARBA" id="ARBA00004604"/>
    </source>
</evidence>
<dbReference type="EMBL" id="JAGFBS010000001">
    <property type="protein sequence ID" value="KAG6382065.1"/>
    <property type="molecule type" value="Genomic_DNA"/>
</dbReference>
<feature type="compositionally biased region" description="Basic residues" evidence="8">
    <location>
        <begin position="11"/>
        <end position="21"/>
    </location>
</feature>
<dbReference type="Proteomes" id="UP000683000">
    <property type="component" value="Unassembled WGS sequence"/>
</dbReference>
<dbReference type="PANTHER" id="PTHR33911:SF1">
    <property type="entry name" value="RRNA-PROCESSING PROTEIN EFG1"/>
    <property type="match status" value="1"/>
</dbReference>
<evidence type="ECO:0000313" key="9">
    <source>
        <dbReference type="EMBL" id="KAG6382065.1"/>
    </source>
</evidence>
<keyword evidence="10" id="KW-1185">Reference proteome</keyword>
<dbReference type="AlphaFoldDB" id="A0A8I2Z1I6"/>
<dbReference type="OrthoDB" id="47732at2759"/>
<name>A0A8I2Z1I6_9AGAM</name>
<dbReference type="GO" id="GO:0030688">
    <property type="term" value="C:preribosome, small subunit precursor"/>
    <property type="evidence" value="ECO:0007669"/>
    <property type="project" value="TreeGrafter"/>
</dbReference>
<dbReference type="PANTHER" id="PTHR33911">
    <property type="entry name" value="RRNA-PROCESSING PROTEIN EFG1"/>
    <property type="match status" value="1"/>
</dbReference>
<dbReference type="InterPro" id="IPR019310">
    <property type="entry name" value="Efg1"/>
</dbReference>
<evidence type="ECO:0000256" key="2">
    <source>
        <dbReference type="ARBA" id="ARBA00006916"/>
    </source>
</evidence>